<accession>A0A2N3KUM7</accession>
<reference evidence="1 2" key="1">
    <citation type="submission" date="2017-09" db="EMBL/GenBank/DDBJ databases">
        <title>Biodiversity and function of Thalassospira species in the particle-attached aromatic-hydrocarbon-degrading consortia from the surface seawater of the South China Sea.</title>
        <authorList>
            <person name="Dong C."/>
            <person name="Liu R."/>
            <person name="Shao Z."/>
        </authorList>
    </citation>
    <scope>NUCLEOTIDE SEQUENCE [LARGE SCALE GENOMIC DNA]</scope>
    <source>
        <strain evidence="1 2">CSC1P2</strain>
    </source>
</reference>
<gene>
    <name evidence="1" type="ORF">COO20_08915</name>
</gene>
<evidence type="ECO:0000313" key="1">
    <source>
        <dbReference type="EMBL" id="PKR54259.1"/>
    </source>
</evidence>
<name>A0A2N3KUM7_9PROT</name>
<comment type="caution">
    <text evidence="1">The sequence shown here is derived from an EMBL/GenBank/DDBJ whole genome shotgun (WGS) entry which is preliminary data.</text>
</comment>
<dbReference type="EMBL" id="NWTK01000005">
    <property type="protein sequence ID" value="PKR54259.1"/>
    <property type="molecule type" value="Genomic_DNA"/>
</dbReference>
<proteinExistence type="predicted"/>
<dbReference type="AlphaFoldDB" id="A0A2N3KUM7"/>
<evidence type="ECO:0000313" key="2">
    <source>
        <dbReference type="Proteomes" id="UP000233597"/>
    </source>
</evidence>
<dbReference type="Proteomes" id="UP000233597">
    <property type="component" value="Unassembled WGS sequence"/>
</dbReference>
<organism evidence="1 2">
    <name type="scientific">Thalassospira marina</name>
    <dbReference type="NCBI Taxonomy" id="2048283"/>
    <lineage>
        <taxon>Bacteria</taxon>
        <taxon>Pseudomonadati</taxon>
        <taxon>Pseudomonadota</taxon>
        <taxon>Alphaproteobacteria</taxon>
        <taxon>Rhodospirillales</taxon>
        <taxon>Thalassospiraceae</taxon>
        <taxon>Thalassospira</taxon>
    </lineage>
</organism>
<dbReference type="RefSeq" id="WP_101265699.1">
    <property type="nucleotide sequence ID" value="NZ_NWTK01000005.1"/>
</dbReference>
<sequence>MTRYAKTNIPGHPSIIVGKPYLMSDIEPTKQGGEMAIITTEQGNKILATIGHEGDTWTECSKDEFGLDIGFKYLVVTPGGHEACAFDNPMDAAYAAGRPRYAKAVSTIADDMHHNIAEHEDETLAIWEITDILTDSDGRPEFLKICQSAPRQPKTYGG</sequence>
<protein>
    <submittedName>
        <fullName evidence="1">Uncharacterized protein</fullName>
    </submittedName>
</protein>